<feature type="transmembrane region" description="Helical" evidence="6">
    <location>
        <begin position="402"/>
        <end position="428"/>
    </location>
</feature>
<dbReference type="RefSeq" id="XP_030997007.1">
    <property type="nucleotide sequence ID" value="XM_031138998.1"/>
</dbReference>
<dbReference type="SUPFAM" id="SSF103473">
    <property type="entry name" value="MFS general substrate transporter"/>
    <property type="match status" value="1"/>
</dbReference>
<feature type="transmembrane region" description="Helical" evidence="6">
    <location>
        <begin position="127"/>
        <end position="149"/>
    </location>
</feature>
<dbReference type="InterPro" id="IPR011701">
    <property type="entry name" value="MFS"/>
</dbReference>
<dbReference type="PANTHER" id="PTHR23502:SF134">
    <property type="entry name" value="MAJOR FACILITATOR SUPERFAMILY (MFS) PROFILE DOMAIN-CONTAINING PROTEIN-RELATED"/>
    <property type="match status" value="1"/>
</dbReference>
<organism evidence="8 9">
    <name type="scientific">Thyridium curvatum</name>
    <dbReference type="NCBI Taxonomy" id="1093900"/>
    <lineage>
        <taxon>Eukaryota</taxon>
        <taxon>Fungi</taxon>
        <taxon>Dikarya</taxon>
        <taxon>Ascomycota</taxon>
        <taxon>Pezizomycotina</taxon>
        <taxon>Sordariomycetes</taxon>
        <taxon>Sordariomycetidae</taxon>
        <taxon>Thyridiales</taxon>
        <taxon>Thyridiaceae</taxon>
        <taxon>Thyridium</taxon>
    </lineage>
</organism>
<feature type="transmembrane region" description="Helical" evidence="6">
    <location>
        <begin position="593"/>
        <end position="612"/>
    </location>
</feature>
<feature type="compositionally biased region" description="Basic and acidic residues" evidence="5">
    <location>
        <begin position="344"/>
        <end position="356"/>
    </location>
</feature>
<feature type="domain" description="Major facilitator superfamily (MFS) profile" evidence="7">
    <location>
        <begin position="92"/>
        <end position="618"/>
    </location>
</feature>
<dbReference type="Proteomes" id="UP000319257">
    <property type="component" value="Unassembled WGS sequence"/>
</dbReference>
<feature type="transmembrane region" description="Helical" evidence="6">
    <location>
        <begin position="250"/>
        <end position="274"/>
    </location>
</feature>
<dbReference type="GO" id="GO:0022857">
    <property type="term" value="F:transmembrane transporter activity"/>
    <property type="evidence" value="ECO:0007669"/>
    <property type="project" value="InterPro"/>
</dbReference>
<dbReference type="Gene3D" id="1.20.1250.20">
    <property type="entry name" value="MFS general substrate transporter like domains"/>
    <property type="match status" value="1"/>
</dbReference>
<feature type="transmembrane region" description="Helical" evidence="6">
    <location>
        <begin position="156"/>
        <end position="177"/>
    </location>
</feature>
<evidence type="ECO:0000256" key="6">
    <source>
        <dbReference type="SAM" id="Phobius"/>
    </source>
</evidence>
<dbReference type="InterPro" id="IPR036259">
    <property type="entry name" value="MFS_trans_sf"/>
</dbReference>
<name>A0A507B835_9PEZI</name>
<dbReference type="STRING" id="1093900.A0A507B835"/>
<dbReference type="EMBL" id="SKBQ01000022">
    <property type="protein sequence ID" value="TPX15296.1"/>
    <property type="molecule type" value="Genomic_DNA"/>
</dbReference>
<comment type="caution">
    <text evidence="8">The sequence shown here is derived from an EMBL/GenBank/DDBJ whole genome shotgun (WGS) entry which is preliminary data.</text>
</comment>
<dbReference type="OrthoDB" id="6770063at2759"/>
<dbReference type="AlphaFoldDB" id="A0A507B835"/>
<keyword evidence="2 6" id="KW-0812">Transmembrane</keyword>
<feature type="transmembrane region" description="Helical" evidence="6">
    <location>
        <begin position="90"/>
        <end position="107"/>
    </location>
</feature>
<dbReference type="InterPro" id="IPR020846">
    <property type="entry name" value="MFS_dom"/>
</dbReference>
<dbReference type="PANTHER" id="PTHR23502">
    <property type="entry name" value="MAJOR FACILITATOR SUPERFAMILY"/>
    <property type="match status" value="1"/>
</dbReference>
<evidence type="ECO:0000313" key="9">
    <source>
        <dbReference type="Proteomes" id="UP000319257"/>
    </source>
</evidence>
<keyword evidence="3 6" id="KW-1133">Transmembrane helix</keyword>
<feature type="region of interest" description="Disordered" evidence="5">
    <location>
        <begin position="333"/>
        <end position="361"/>
    </location>
</feature>
<gene>
    <name evidence="8" type="ORF">E0L32_004573</name>
</gene>
<protein>
    <recommendedName>
        <fullName evidence="7">Major facilitator superfamily (MFS) profile domain-containing protein</fullName>
    </recommendedName>
</protein>
<dbReference type="GeneID" id="41972020"/>
<dbReference type="InParanoid" id="A0A507B835"/>
<dbReference type="PROSITE" id="PS50850">
    <property type="entry name" value="MFS"/>
    <property type="match status" value="1"/>
</dbReference>
<dbReference type="GO" id="GO:0005886">
    <property type="term" value="C:plasma membrane"/>
    <property type="evidence" value="ECO:0007669"/>
    <property type="project" value="TreeGrafter"/>
</dbReference>
<reference evidence="8 9" key="1">
    <citation type="submission" date="2019-06" db="EMBL/GenBank/DDBJ databases">
        <title>Draft genome sequence of the filamentous fungus Phialemoniopsis curvata isolated from diesel fuel.</title>
        <authorList>
            <person name="Varaljay V.A."/>
            <person name="Lyon W.J."/>
            <person name="Crouch A.L."/>
            <person name="Drake C.E."/>
            <person name="Hollomon J.M."/>
            <person name="Nadeau L.J."/>
            <person name="Nunn H.S."/>
            <person name="Stevenson B.S."/>
            <person name="Bojanowski C.L."/>
            <person name="Crookes-Goodson W.J."/>
        </authorList>
    </citation>
    <scope>NUCLEOTIDE SEQUENCE [LARGE SCALE GENOMIC DNA]</scope>
    <source>
        <strain evidence="8 9">D216</strain>
    </source>
</reference>
<keyword evidence="9" id="KW-1185">Reference proteome</keyword>
<feature type="region of interest" description="Disordered" evidence="5">
    <location>
        <begin position="1"/>
        <end position="31"/>
    </location>
</feature>
<evidence type="ECO:0000256" key="1">
    <source>
        <dbReference type="ARBA" id="ARBA00004141"/>
    </source>
</evidence>
<evidence type="ECO:0000256" key="5">
    <source>
        <dbReference type="SAM" id="MobiDB-lite"/>
    </source>
</evidence>
<evidence type="ECO:0000313" key="8">
    <source>
        <dbReference type="EMBL" id="TPX15296.1"/>
    </source>
</evidence>
<evidence type="ECO:0000256" key="4">
    <source>
        <dbReference type="ARBA" id="ARBA00023136"/>
    </source>
</evidence>
<feature type="transmembrane region" description="Helical" evidence="6">
    <location>
        <begin position="528"/>
        <end position="549"/>
    </location>
</feature>
<feature type="transmembrane region" description="Helical" evidence="6">
    <location>
        <begin position="440"/>
        <end position="458"/>
    </location>
</feature>
<keyword evidence="4 6" id="KW-0472">Membrane</keyword>
<feature type="transmembrane region" description="Helical" evidence="6">
    <location>
        <begin position="570"/>
        <end position="587"/>
    </location>
</feature>
<evidence type="ECO:0000256" key="2">
    <source>
        <dbReference type="ARBA" id="ARBA00022692"/>
    </source>
</evidence>
<comment type="subcellular location">
    <subcellularLocation>
        <location evidence="1">Membrane</location>
        <topology evidence="1">Multi-pass membrane protein</topology>
    </subcellularLocation>
</comment>
<feature type="transmembrane region" description="Helical" evidence="6">
    <location>
        <begin position="497"/>
        <end position="516"/>
    </location>
</feature>
<evidence type="ECO:0000259" key="7">
    <source>
        <dbReference type="PROSITE" id="PS50850"/>
    </source>
</evidence>
<feature type="transmembrane region" description="Helical" evidence="6">
    <location>
        <begin position="217"/>
        <end position="238"/>
    </location>
</feature>
<proteinExistence type="predicted"/>
<accession>A0A507B835</accession>
<sequence>MTQSTPRAGGPSRPAAEDEKSTHPVPPPATEEMLDANSVIHYTYLTFQTPLPTANTTIQSLTASSNEPAPQPPNLKPFTNPIEWPLTRKYVMLFLSCVATLLTAYAAGCYSPPSYIMAEVFGVSQTAVLVGITTYCIGFALTPMVLAPFSEINGRYPVFVVSGIIFVLFQAISGLVNNLAGMLVARFICGGGGSVFSTMVGGVIADMYRAEDRNTPMAIFSGAVMAGTGMGPLVAAVITERYPLATHGQVWRWVFWHQVILGGVLMVALVLFFYESRGSVLLSRKASAVNKWYEKLEDAGYYGVWIDGEDALRVAGDVESDSESTLAGVDVEGRSVSDEEEKTDEINRVSDSRRPSASDAQTRRPLRRVRWLVKEDEERSSLATMISISVVRPFHLLFTEPVIFFFSLWVAFAWAALYLTFSSTFLIFQEVYGWDIERSGYAFFAMIIAAPLATLMGLGQEALLRLPDWQDRPGSSRHPFWVALRRRFPVASPESRLYFTCFTAAFLPAGLLLFGLSARPDVSPAAPAAGIGVATLGIYSVYLATFNYFADVYHRYASSALAAQSCCRNLLGGCFPVVTGAMFHGLGPARAGAVLGGAGAALTLVPWVLVFFGERIRRRSKFAVALEKQI</sequence>
<dbReference type="Pfam" id="PF07690">
    <property type="entry name" value="MFS_1"/>
    <property type="match status" value="1"/>
</dbReference>
<evidence type="ECO:0000256" key="3">
    <source>
        <dbReference type="ARBA" id="ARBA00022989"/>
    </source>
</evidence>
<feature type="transmembrane region" description="Helical" evidence="6">
    <location>
        <begin position="183"/>
        <end position="205"/>
    </location>
</feature>